<dbReference type="GO" id="GO:0016787">
    <property type="term" value="F:hydrolase activity"/>
    <property type="evidence" value="ECO:0007669"/>
    <property type="project" value="UniProtKB-KW"/>
</dbReference>
<sequence>MVVSKQDIYQITVPTPFPVGDVHMYLLTGDVLTLIDTGVKTKEAWEALNDQLKSIGYSVHDIEQVVLTHHHPDHIGLIDQLPKVQQIAAHAYIDPWLTRDQVFFEQYELFYEHFFKRCGVPDDVRDSLNGYRGMIHYIGTGEVTYELTDGDFLPGHAEWQVIDTKGHAQSHLSFFNKKHGTFIGGDHLLYHISPNPLLEPIDQVERAKPLLQYQANLRKCLSLGIKNVLPGHGPIFSNISSHITKQLNEQEERATVVYKMIQQKPRTPFEICQKLFPTQYRTQLVFTMSETVGQLDYLEADDKVKVSEENGVLVYHIKKGLGQSKF</sequence>
<dbReference type="Pfam" id="PF00753">
    <property type="entry name" value="Lactamase_B"/>
    <property type="match status" value="1"/>
</dbReference>
<dbReference type="AlphaFoldDB" id="A0A511UX06"/>
<dbReference type="SUPFAM" id="SSF56281">
    <property type="entry name" value="Metallo-hydrolase/oxidoreductase"/>
    <property type="match status" value="1"/>
</dbReference>
<proteinExistence type="predicted"/>
<accession>A0A511UX06</accession>
<evidence type="ECO:0000313" key="2">
    <source>
        <dbReference type="EMBL" id="GEN31166.1"/>
    </source>
</evidence>
<evidence type="ECO:0000259" key="1">
    <source>
        <dbReference type="SMART" id="SM00849"/>
    </source>
</evidence>
<dbReference type="OrthoDB" id="2971563at2"/>
<dbReference type="RefSeq" id="WP_146937108.1">
    <property type="nucleotide sequence ID" value="NZ_BJXW01000012.1"/>
</dbReference>
<dbReference type="InterPro" id="IPR036866">
    <property type="entry name" value="RibonucZ/Hydroxyglut_hydro"/>
</dbReference>
<keyword evidence="2" id="KW-0378">Hydrolase</keyword>
<dbReference type="PANTHER" id="PTHR23131">
    <property type="entry name" value="ENDORIBONUCLEASE LACTB2"/>
    <property type="match status" value="1"/>
</dbReference>
<evidence type="ECO:0000313" key="3">
    <source>
        <dbReference type="Proteomes" id="UP000321491"/>
    </source>
</evidence>
<feature type="domain" description="Metallo-beta-lactamase" evidence="1">
    <location>
        <begin position="21"/>
        <end position="232"/>
    </location>
</feature>
<dbReference type="InterPro" id="IPR001279">
    <property type="entry name" value="Metallo-B-lactamas"/>
</dbReference>
<dbReference type="SMART" id="SM00849">
    <property type="entry name" value="Lactamase_B"/>
    <property type="match status" value="1"/>
</dbReference>
<dbReference type="EMBL" id="BJXW01000012">
    <property type="protein sequence ID" value="GEN31166.1"/>
    <property type="molecule type" value="Genomic_DNA"/>
</dbReference>
<dbReference type="InterPro" id="IPR050662">
    <property type="entry name" value="Sec-metab_biosynth-thioest"/>
</dbReference>
<keyword evidence="3" id="KW-1185">Reference proteome</keyword>
<protein>
    <submittedName>
        <fullName evidence="2">Hydrolase</fullName>
    </submittedName>
</protein>
<dbReference type="Gene3D" id="3.60.15.10">
    <property type="entry name" value="Ribonuclease Z/Hydroxyacylglutathione hydrolase-like"/>
    <property type="match status" value="1"/>
</dbReference>
<dbReference type="PANTHER" id="PTHR23131:SF4">
    <property type="entry name" value="METALLO-BETA-LACTAMASE SUPERFAMILY POTEIN"/>
    <property type="match status" value="1"/>
</dbReference>
<comment type="caution">
    <text evidence="2">The sequence shown here is derived from an EMBL/GenBank/DDBJ whole genome shotgun (WGS) entry which is preliminary data.</text>
</comment>
<dbReference type="Proteomes" id="UP000321491">
    <property type="component" value="Unassembled WGS sequence"/>
</dbReference>
<reference evidence="2 3" key="1">
    <citation type="submission" date="2019-07" db="EMBL/GenBank/DDBJ databases">
        <title>Whole genome shotgun sequence of Cerasibacillus quisquiliarum NBRC 102429.</title>
        <authorList>
            <person name="Hosoyama A."/>
            <person name="Uohara A."/>
            <person name="Ohji S."/>
            <person name="Ichikawa N."/>
        </authorList>
    </citation>
    <scope>NUCLEOTIDE SEQUENCE [LARGE SCALE GENOMIC DNA]</scope>
    <source>
        <strain evidence="2 3">NBRC 102429</strain>
    </source>
</reference>
<gene>
    <name evidence="2" type="ORF">CQU01_14040</name>
</gene>
<name>A0A511UX06_9BACI</name>
<organism evidence="2 3">
    <name type="scientific">Cerasibacillus quisquiliarum</name>
    <dbReference type="NCBI Taxonomy" id="227865"/>
    <lineage>
        <taxon>Bacteria</taxon>
        <taxon>Bacillati</taxon>
        <taxon>Bacillota</taxon>
        <taxon>Bacilli</taxon>
        <taxon>Bacillales</taxon>
        <taxon>Bacillaceae</taxon>
        <taxon>Cerasibacillus</taxon>
    </lineage>
</organism>